<evidence type="ECO:0000313" key="2">
    <source>
        <dbReference type="Proteomes" id="UP000479190"/>
    </source>
</evidence>
<accession>A0A6H5IG82</accession>
<name>A0A6H5IG82_9HYME</name>
<sequence length="268" mass="30352">MYSELIRVALGVCNFGLAFLRQFNRCVRAYTSSIRSSRVKNINLSLRRANSRLKNNSRLKKRSSIDQRHDPRVHRLDLERASPRTIEGVCLFGCRDEAAQETCSSRWTVNNATSTSCQRRSAERERKLLEPCYLSKSFARASSHAQCNVSITSRVYSTYLINWKSSLISLVIFAGTHSYICTIRASERINYCIHASLPLCFCLCYTRARVCAVLYVPSRAEESAKREQLIIDPRAAALAACAPSHKHSRHLCRCRAELAIASFIIHSA</sequence>
<gene>
    <name evidence="1" type="ORF">TBRA_LOCUS5639</name>
</gene>
<keyword evidence="2" id="KW-1185">Reference proteome</keyword>
<dbReference type="AlphaFoldDB" id="A0A6H5IG82"/>
<organism evidence="1 2">
    <name type="scientific">Trichogramma brassicae</name>
    <dbReference type="NCBI Taxonomy" id="86971"/>
    <lineage>
        <taxon>Eukaryota</taxon>
        <taxon>Metazoa</taxon>
        <taxon>Ecdysozoa</taxon>
        <taxon>Arthropoda</taxon>
        <taxon>Hexapoda</taxon>
        <taxon>Insecta</taxon>
        <taxon>Pterygota</taxon>
        <taxon>Neoptera</taxon>
        <taxon>Endopterygota</taxon>
        <taxon>Hymenoptera</taxon>
        <taxon>Apocrita</taxon>
        <taxon>Proctotrupomorpha</taxon>
        <taxon>Chalcidoidea</taxon>
        <taxon>Trichogrammatidae</taxon>
        <taxon>Trichogramma</taxon>
    </lineage>
</organism>
<protein>
    <submittedName>
        <fullName evidence="1">Uncharacterized protein</fullName>
    </submittedName>
</protein>
<reference evidence="1 2" key="1">
    <citation type="submission" date="2020-02" db="EMBL/GenBank/DDBJ databases">
        <authorList>
            <person name="Ferguson B K."/>
        </authorList>
    </citation>
    <scope>NUCLEOTIDE SEQUENCE [LARGE SCALE GENOMIC DNA]</scope>
</reference>
<dbReference type="Proteomes" id="UP000479190">
    <property type="component" value="Unassembled WGS sequence"/>
</dbReference>
<evidence type="ECO:0000313" key="1">
    <source>
        <dbReference type="EMBL" id="CAB0033741.1"/>
    </source>
</evidence>
<dbReference type="EMBL" id="CADCXV010000721">
    <property type="protein sequence ID" value="CAB0033741.1"/>
    <property type="molecule type" value="Genomic_DNA"/>
</dbReference>
<proteinExistence type="predicted"/>